<dbReference type="InterPro" id="IPR023753">
    <property type="entry name" value="FAD/NAD-binding_dom"/>
</dbReference>
<evidence type="ECO:0000256" key="3">
    <source>
        <dbReference type="ARBA" id="ARBA00022630"/>
    </source>
</evidence>
<evidence type="ECO:0000256" key="2">
    <source>
        <dbReference type="ARBA" id="ARBA00005272"/>
    </source>
</evidence>
<reference evidence="7 8" key="1">
    <citation type="submission" date="2024-03" db="EMBL/GenBank/DDBJ databases">
        <title>Natural products discovery in diverse microorganisms through a two-stage MS feature dereplication strategy.</title>
        <authorList>
            <person name="Zhang R."/>
        </authorList>
    </citation>
    <scope>NUCLEOTIDE SEQUENCE [LARGE SCALE GENOMIC DNA]</scope>
    <source>
        <strain evidence="7 8">18930</strain>
    </source>
</reference>
<sequence>MSPKVVILGAGYAGVSAATRLAKSDADVTVVNPRSEFVERIRLHQYVVGGHAAVVPLESVLPGAAITIGTAVAIEPQARRIRLDTNETLDYDYLIYAVGSDSRTHTIPGAGAHARTLGTLEDARITRHRLEELATGSVITIVGGGLTGIETAAELAESTRHSIRLVTDQQLAPTVSDRGRRRIHGHLTSNGVEIHAYTPVVGIHSGRVELADGRSLASDLTILASTVGVPEVARASSLDTDSRGALTVHNTLVSSSDTAIVGAGDAATLTQSPLRMSCQAAIPSGIHAAETVLHLIAARDPKEVRRKFAAQCISLGRKNALFQSVNSYDTPRPRAVLTGRPAALIKEQLCSSTMWFGHRGPFSYSWS</sequence>
<keyword evidence="8" id="KW-1185">Reference proteome</keyword>
<feature type="domain" description="FAD/NAD(P)-binding" evidence="6">
    <location>
        <begin position="4"/>
        <end position="284"/>
    </location>
</feature>
<dbReference type="Proteomes" id="UP001432000">
    <property type="component" value="Chromosome"/>
</dbReference>
<dbReference type="PANTHER" id="PTHR42913">
    <property type="entry name" value="APOPTOSIS-INDUCING FACTOR 1"/>
    <property type="match status" value="1"/>
</dbReference>
<comment type="similarity">
    <text evidence="2">Belongs to the NADH dehydrogenase family.</text>
</comment>
<accession>A0ABZ2PGU2</accession>
<evidence type="ECO:0000313" key="7">
    <source>
        <dbReference type="EMBL" id="WXG68357.1"/>
    </source>
</evidence>
<evidence type="ECO:0000256" key="5">
    <source>
        <dbReference type="ARBA" id="ARBA00023002"/>
    </source>
</evidence>
<dbReference type="Pfam" id="PF07992">
    <property type="entry name" value="Pyr_redox_2"/>
    <property type="match status" value="1"/>
</dbReference>
<evidence type="ECO:0000259" key="6">
    <source>
        <dbReference type="Pfam" id="PF07992"/>
    </source>
</evidence>
<organism evidence="7 8">
    <name type="scientific">Rhodococcus sovatensis</name>
    <dbReference type="NCBI Taxonomy" id="1805840"/>
    <lineage>
        <taxon>Bacteria</taxon>
        <taxon>Bacillati</taxon>
        <taxon>Actinomycetota</taxon>
        <taxon>Actinomycetes</taxon>
        <taxon>Mycobacteriales</taxon>
        <taxon>Nocardiaceae</taxon>
        <taxon>Rhodococcus</taxon>
    </lineage>
</organism>
<dbReference type="SUPFAM" id="SSF51905">
    <property type="entry name" value="FAD/NAD(P)-binding domain"/>
    <property type="match status" value="1"/>
</dbReference>
<evidence type="ECO:0000256" key="1">
    <source>
        <dbReference type="ARBA" id="ARBA00001974"/>
    </source>
</evidence>
<dbReference type="PRINTS" id="PR00469">
    <property type="entry name" value="PNDRDTASEII"/>
</dbReference>
<gene>
    <name evidence="7" type="ORF">WDS16_24705</name>
</gene>
<dbReference type="InterPro" id="IPR051169">
    <property type="entry name" value="NADH-Q_oxidoreductase"/>
</dbReference>
<keyword evidence="3" id="KW-0285">Flavoprotein</keyword>
<name>A0ABZ2PGU2_9NOCA</name>
<proteinExistence type="inferred from homology"/>
<dbReference type="InterPro" id="IPR036188">
    <property type="entry name" value="FAD/NAD-bd_sf"/>
</dbReference>
<protein>
    <submittedName>
        <fullName evidence="7">FAD-dependent oxidoreductase</fullName>
    </submittedName>
</protein>
<dbReference type="Gene3D" id="3.50.50.100">
    <property type="match status" value="1"/>
</dbReference>
<evidence type="ECO:0000313" key="8">
    <source>
        <dbReference type="Proteomes" id="UP001432000"/>
    </source>
</evidence>
<keyword evidence="4" id="KW-0274">FAD</keyword>
<dbReference type="PANTHER" id="PTHR42913:SF3">
    <property type="entry name" value="64 KDA MITOCHONDRIAL NADH DEHYDROGENASE (EUROFUNG)"/>
    <property type="match status" value="1"/>
</dbReference>
<comment type="cofactor">
    <cofactor evidence="1">
        <name>FAD</name>
        <dbReference type="ChEBI" id="CHEBI:57692"/>
    </cofactor>
</comment>
<dbReference type="PRINTS" id="PR00368">
    <property type="entry name" value="FADPNR"/>
</dbReference>
<keyword evidence="5" id="KW-0560">Oxidoreductase</keyword>
<dbReference type="EMBL" id="CP147846">
    <property type="protein sequence ID" value="WXG68357.1"/>
    <property type="molecule type" value="Genomic_DNA"/>
</dbReference>
<dbReference type="RefSeq" id="WP_338888510.1">
    <property type="nucleotide sequence ID" value="NZ_CP147846.1"/>
</dbReference>
<evidence type="ECO:0000256" key="4">
    <source>
        <dbReference type="ARBA" id="ARBA00022827"/>
    </source>
</evidence>